<organism evidence="3 4">
    <name type="scientific">Cepphus grylle</name>
    <name type="common">Black guillemot</name>
    <name type="synonym">Alca grylle</name>
    <dbReference type="NCBI Taxonomy" id="28697"/>
    <lineage>
        <taxon>Eukaryota</taxon>
        <taxon>Metazoa</taxon>
        <taxon>Chordata</taxon>
        <taxon>Craniata</taxon>
        <taxon>Vertebrata</taxon>
        <taxon>Euteleostomi</taxon>
        <taxon>Archelosauria</taxon>
        <taxon>Archosauria</taxon>
        <taxon>Dinosauria</taxon>
        <taxon>Saurischia</taxon>
        <taxon>Theropoda</taxon>
        <taxon>Coelurosauria</taxon>
        <taxon>Aves</taxon>
        <taxon>Neognathae</taxon>
        <taxon>Neoaves</taxon>
        <taxon>Charadriiformes</taxon>
        <taxon>Alcidae</taxon>
        <taxon>Cepphus</taxon>
    </lineage>
</organism>
<sequence>MRGAPRREPGPPPAHPALQRRSGNTITVRPRRGVTANGPEGGSPAAPPVPPAPSAAPPGPPKKRYPTAEEIQVIGGYLALPRSCLAKNDPHRKKLKIWFSERELERTFCYPSEGAVLAAWGPPEEPPPPGPPSAPDEEEEEDEPPTTRGLPGGLRARALLVGECRG</sequence>
<feature type="region of interest" description="Disordered" evidence="1">
    <location>
        <begin position="117"/>
        <end position="154"/>
    </location>
</feature>
<dbReference type="PANTHER" id="PTHR21685">
    <property type="entry name" value="TON-B BOX DOMAIN"/>
    <property type="match status" value="1"/>
</dbReference>
<feature type="non-terminal residue" evidence="3">
    <location>
        <position position="166"/>
    </location>
</feature>
<dbReference type="InterPro" id="IPR026671">
    <property type="entry name" value="PPP1R18/Tprn"/>
</dbReference>
<keyword evidence="4" id="KW-1185">Reference proteome</keyword>
<feature type="compositionally biased region" description="Pro residues" evidence="1">
    <location>
        <begin position="45"/>
        <end position="60"/>
    </location>
</feature>
<proteinExistence type="predicted"/>
<dbReference type="InterPro" id="IPR025907">
    <property type="entry name" value="Phostensin/Taperin_PP1-bd_dom"/>
</dbReference>
<dbReference type="Proteomes" id="UP000578766">
    <property type="component" value="Unassembled WGS sequence"/>
</dbReference>
<feature type="compositionally biased region" description="Pro residues" evidence="1">
    <location>
        <begin position="123"/>
        <end position="134"/>
    </location>
</feature>
<evidence type="ECO:0000259" key="2">
    <source>
        <dbReference type="Pfam" id="PF13914"/>
    </source>
</evidence>
<dbReference type="PANTHER" id="PTHR21685:SF0">
    <property type="entry name" value="PHOSTENSIN"/>
    <property type="match status" value="1"/>
</dbReference>
<name>A0A7L3S836_CEPGR</name>
<dbReference type="GO" id="GO:0019902">
    <property type="term" value="F:phosphatase binding"/>
    <property type="evidence" value="ECO:0007669"/>
    <property type="project" value="InterPro"/>
</dbReference>
<gene>
    <name evidence="3" type="primary">Ppp1r18</name>
    <name evidence="3" type="ORF">CEPGRY_R15605</name>
</gene>
<comment type="caution">
    <text evidence="3">The sequence shown here is derived from an EMBL/GenBank/DDBJ whole genome shotgun (WGS) entry which is preliminary data.</text>
</comment>
<protein>
    <submittedName>
        <fullName evidence="3">PPR18 protein</fullName>
    </submittedName>
</protein>
<accession>A0A7L3S836</accession>
<dbReference type="EMBL" id="VZUD01000411">
    <property type="protein sequence ID" value="NXV23198.1"/>
    <property type="molecule type" value="Genomic_DNA"/>
</dbReference>
<feature type="region of interest" description="Disordered" evidence="1">
    <location>
        <begin position="1"/>
        <end position="68"/>
    </location>
</feature>
<evidence type="ECO:0000313" key="4">
    <source>
        <dbReference type="Proteomes" id="UP000578766"/>
    </source>
</evidence>
<evidence type="ECO:0000313" key="3">
    <source>
        <dbReference type="EMBL" id="NXV23198.1"/>
    </source>
</evidence>
<dbReference type="AlphaFoldDB" id="A0A7L3S836"/>
<feature type="compositionally biased region" description="Acidic residues" evidence="1">
    <location>
        <begin position="135"/>
        <end position="144"/>
    </location>
</feature>
<reference evidence="3 4" key="1">
    <citation type="submission" date="2019-09" db="EMBL/GenBank/DDBJ databases">
        <title>Bird 10,000 Genomes (B10K) Project - Family phase.</title>
        <authorList>
            <person name="Zhang G."/>
        </authorList>
    </citation>
    <scope>NUCLEOTIDE SEQUENCE [LARGE SCALE GENOMIC DNA]</scope>
    <source>
        <strain evidence="3">OUT-0020</strain>
        <tissue evidence="3">Liver</tissue>
    </source>
</reference>
<feature type="domain" description="Phostensin/Taperin PP1-binding" evidence="2">
    <location>
        <begin position="13"/>
        <end position="117"/>
    </location>
</feature>
<feature type="non-terminal residue" evidence="3">
    <location>
        <position position="1"/>
    </location>
</feature>
<dbReference type="Pfam" id="PF13914">
    <property type="entry name" value="Phostensin"/>
    <property type="match status" value="1"/>
</dbReference>
<evidence type="ECO:0000256" key="1">
    <source>
        <dbReference type="SAM" id="MobiDB-lite"/>
    </source>
</evidence>